<comment type="caution">
    <text evidence="1">The sequence shown here is derived from an EMBL/GenBank/DDBJ whole genome shotgun (WGS) entry which is preliminary data.</text>
</comment>
<accession>A0A0F9BZW1</accession>
<name>A0A0F9BZW1_9ZZZZ</name>
<evidence type="ECO:0000313" key="1">
    <source>
        <dbReference type="EMBL" id="KKL27434.1"/>
    </source>
</evidence>
<feature type="non-terminal residue" evidence="1">
    <location>
        <position position="1"/>
    </location>
</feature>
<reference evidence="1" key="1">
    <citation type="journal article" date="2015" name="Nature">
        <title>Complex archaea that bridge the gap between prokaryotes and eukaryotes.</title>
        <authorList>
            <person name="Spang A."/>
            <person name="Saw J.H."/>
            <person name="Jorgensen S.L."/>
            <person name="Zaremba-Niedzwiedzka K."/>
            <person name="Martijn J."/>
            <person name="Lind A.E."/>
            <person name="van Eijk R."/>
            <person name="Schleper C."/>
            <person name="Guy L."/>
            <person name="Ettema T.J."/>
        </authorList>
    </citation>
    <scope>NUCLEOTIDE SEQUENCE</scope>
</reference>
<dbReference type="EMBL" id="LAZR01035466">
    <property type="protein sequence ID" value="KKL27434.1"/>
    <property type="molecule type" value="Genomic_DNA"/>
</dbReference>
<proteinExistence type="predicted"/>
<protein>
    <submittedName>
        <fullName evidence="1">Uncharacterized protein</fullName>
    </submittedName>
</protein>
<organism evidence="1">
    <name type="scientific">marine sediment metagenome</name>
    <dbReference type="NCBI Taxonomy" id="412755"/>
    <lineage>
        <taxon>unclassified sequences</taxon>
        <taxon>metagenomes</taxon>
        <taxon>ecological metagenomes</taxon>
    </lineage>
</organism>
<sequence length="33" mass="3771">VSEITLHLQVKNSSEEFLSLPVRLGYLRVNTDI</sequence>
<gene>
    <name evidence="1" type="ORF">LCGC14_2385170</name>
</gene>
<dbReference type="AlphaFoldDB" id="A0A0F9BZW1"/>